<organism evidence="11 12">
    <name type="scientific">Rhizobium oryzicola</name>
    <dbReference type="NCBI Taxonomy" id="1232668"/>
    <lineage>
        <taxon>Bacteria</taxon>
        <taxon>Pseudomonadati</taxon>
        <taxon>Pseudomonadota</taxon>
        <taxon>Alphaproteobacteria</taxon>
        <taxon>Hyphomicrobiales</taxon>
        <taxon>Rhizobiaceae</taxon>
        <taxon>Rhizobium/Agrobacterium group</taxon>
        <taxon>Rhizobium</taxon>
    </lineage>
</organism>
<evidence type="ECO:0000256" key="6">
    <source>
        <dbReference type="ARBA" id="ARBA00022970"/>
    </source>
</evidence>
<keyword evidence="3 9" id="KW-0813">Transport</keyword>
<dbReference type="InterPro" id="IPR043429">
    <property type="entry name" value="ArtM/GltK/GlnP/TcyL/YhdX-like"/>
</dbReference>
<evidence type="ECO:0000313" key="12">
    <source>
        <dbReference type="Proteomes" id="UP001169006"/>
    </source>
</evidence>
<name>A0ABT8SZE7_9HYPH</name>
<proteinExistence type="inferred from homology"/>
<keyword evidence="12" id="KW-1185">Reference proteome</keyword>
<feature type="transmembrane region" description="Helical" evidence="9">
    <location>
        <begin position="85"/>
        <end position="105"/>
    </location>
</feature>
<dbReference type="CDD" id="cd06261">
    <property type="entry name" value="TM_PBP2"/>
    <property type="match status" value="1"/>
</dbReference>
<dbReference type="SUPFAM" id="SSF161098">
    <property type="entry name" value="MetI-like"/>
    <property type="match status" value="1"/>
</dbReference>
<dbReference type="Pfam" id="PF00528">
    <property type="entry name" value="BPD_transp_1"/>
    <property type="match status" value="1"/>
</dbReference>
<reference evidence="11" key="1">
    <citation type="journal article" date="2015" name="Int. J. Syst. Evol. Microbiol.">
        <title>Rhizobium oryzicola sp. nov., potential plant-growth-promoting endophytic bacteria isolated from rice roots.</title>
        <authorList>
            <person name="Zhang X.X."/>
            <person name="Gao J.S."/>
            <person name="Cao Y.H."/>
            <person name="Sheirdil R.A."/>
            <person name="Wang X.C."/>
            <person name="Zhang L."/>
        </authorList>
    </citation>
    <scope>NUCLEOTIDE SEQUENCE</scope>
    <source>
        <strain evidence="11">05753</strain>
    </source>
</reference>
<feature type="transmembrane region" description="Helical" evidence="9">
    <location>
        <begin position="41"/>
        <end position="65"/>
    </location>
</feature>
<feature type="domain" description="ABC transmembrane type-1" evidence="10">
    <location>
        <begin position="37"/>
        <end position="231"/>
    </location>
</feature>
<dbReference type="NCBIfam" id="TIGR01726">
    <property type="entry name" value="HEQRo_perm_3TM"/>
    <property type="match status" value="1"/>
</dbReference>
<dbReference type="RefSeq" id="WP_302078049.1">
    <property type="nucleotide sequence ID" value="NZ_JAUKWQ010000005.1"/>
</dbReference>
<comment type="caution">
    <text evidence="11">The sequence shown here is derived from an EMBL/GenBank/DDBJ whole genome shotgun (WGS) entry which is preliminary data.</text>
</comment>
<gene>
    <name evidence="11" type="ORF">Q2T52_17295</name>
</gene>
<dbReference type="InterPro" id="IPR010065">
    <property type="entry name" value="AA_ABC_transptr_permease_3TM"/>
</dbReference>
<sequence>MQNGTLTELFVRWTGKLGLNYEFLATGYEAQIWRDGFVTTIYLVLLLIPVSLLFGVLFAACLTSGKPWLLAPVRAFVEITRNTPTLVQLMFSFLALNTFVSNLLGGAQHNPLTPFFWVVAVVGLHVAALHAEALRAGIEAVPASLVEAARGIGFSRLEILRYVEVPLAFRTSLPAIVNNLINLVKLTTVGNAIAVSEITYASIMVWTQRDNVVELMLVILAFFSLLNFIVARIGKWVERRLAVPGYGI</sequence>
<comment type="similarity">
    <text evidence="2">Belongs to the binding-protein-dependent transport system permease family. HisMQ subfamily.</text>
</comment>
<dbReference type="PANTHER" id="PTHR30614">
    <property type="entry name" value="MEMBRANE COMPONENT OF AMINO ACID ABC TRANSPORTER"/>
    <property type="match status" value="1"/>
</dbReference>
<keyword evidence="8 9" id="KW-0472">Membrane</keyword>
<accession>A0ABT8SZE7</accession>
<evidence type="ECO:0000256" key="2">
    <source>
        <dbReference type="ARBA" id="ARBA00010072"/>
    </source>
</evidence>
<dbReference type="InterPro" id="IPR000515">
    <property type="entry name" value="MetI-like"/>
</dbReference>
<protein>
    <submittedName>
        <fullName evidence="11">Amino acid ABC transporter permease</fullName>
    </submittedName>
</protein>
<evidence type="ECO:0000256" key="5">
    <source>
        <dbReference type="ARBA" id="ARBA00022692"/>
    </source>
</evidence>
<keyword evidence="4" id="KW-1003">Cell membrane</keyword>
<evidence type="ECO:0000313" key="11">
    <source>
        <dbReference type="EMBL" id="MDO1583844.1"/>
    </source>
</evidence>
<reference evidence="11" key="2">
    <citation type="submission" date="2023-07" db="EMBL/GenBank/DDBJ databases">
        <authorList>
            <person name="Sun H."/>
        </authorList>
    </citation>
    <scope>NUCLEOTIDE SEQUENCE</scope>
    <source>
        <strain evidence="11">05753</strain>
    </source>
</reference>
<dbReference type="InterPro" id="IPR035906">
    <property type="entry name" value="MetI-like_sf"/>
</dbReference>
<evidence type="ECO:0000259" key="10">
    <source>
        <dbReference type="PROSITE" id="PS50928"/>
    </source>
</evidence>
<keyword evidence="7 9" id="KW-1133">Transmembrane helix</keyword>
<dbReference type="Gene3D" id="1.10.3720.10">
    <property type="entry name" value="MetI-like"/>
    <property type="match status" value="1"/>
</dbReference>
<evidence type="ECO:0000256" key="9">
    <source>
        <dbReference type="RuleBase" id="RU363032"/>
    </source>
</evidence>
<dbReference type="EMBL" id="JAUKWQ010000005">
    <property type="protein sequence ID" value="MDO1583844.1"/>
    <property type="molecule type" value="Genomic_DNA"/>
</dbReference>
<comment type="subcellular location">
    <subcellularLocation>
        <location evidence="1">Cell inner membrane</location>
        <topology evidence="1">Multi-pass membrane protein</topology>
    </subcellularLocation>
    <subcellularLocation>
        <location evidence="9">Cell membrane</location>
        <topology evidence="9">Multi-pass membrane protein</topology>
    </subcellularLocation>
</comment>
<feature type="transmembrane region" description="Helical" evidence="9">
    <location>
        <begin position="212"/>
        <end position="231"/>
    </location>
</feature>
<evidence type="ECO:0000256" key="8">
    <source>
        <dbReference type="ARBA" id="ARBA00023136"/>
    </source>
</evidence>
<dbReference type="PANTHER" id="PTHR30614:SF0">
    <property type="entry name" value="L-CYSTINE TRANSPORT SYSTEM PERMEASE PROTEIN TCYL"/>
    <property type="match status" value="1"/>
</dbReference>
<evidence type="ECO:0000256" key="4">
    <source>
        <dbReference type="ARBA" id="ARBA00022475"/>
    </source>
</evidence>
<evidence type="ECO:0000256" key="7">
    <source>
        <dbReference type="ARBA" id="ARBA00022989"/>
    </source>
</evidence>
<evidence type="ECO:0000256" key="3">
    <source>
        <dbReference type="ARBA" id="ARBA00022448"/>
    </source>
</evidence>
<evidence type="ECO:0000256" key="1">
    <source>
        <dbReference type="ARBA" id="ARBA00004429"/>
    </source>
</evidence>
<dbReference type="Proteomes" id="UP001169006">
    <property type="component" value="Unassembled WGS sequence"/>
</dbReference>
<dbReference type="PROSITE" id="PS50928">
    <property type="entry name" value="ABC_TM1"/>
    <property type="match status" value="1"/>
</dbReference>
<feature type="transmembrane region" description="Helical" evidence="9">
    <location>
        <begin position="112"/>
        <end position="131"/>
    </location>
</feature>
<keyword evidence="5 9" id="KW-0812">Transmembrane</keyword>
<keyword evidence="6" id="KW-0029">Amino-acid transport</keyword>